<organism evidence="2 3">
    <name type="scientific">Amniculicola lignicola CBS 123094</name>
    <dbReference type="NCBI Taxonomy" id="1392246"/>
    <lineage>
        <taxon>Eukaryota</taxon>
        <taxon>Fungi</taxon>
        <taxon>Dikarya</taxon>
        <taxon>Ascomycota</taxon>
        <taxon>Pezizomycotina</taxon>
        <taxon>Dothideomycetes</taxon>
        <taxon>Pleosporomycetidae</taxon>
        <taxon>Pleosporales</taxon>
        <taxon>Amniculicolaceae</taxon>
        <taxon>Amniculicola</taxon>
    </lineage>
</organism>
<dbReference type="Proteomes" id="UP000799779">
    <property type="component" value="Unassembled WGS sequence"/>
</dbReference>
<evidence type="ECO:0000313" key="3">
    <source>
        <dbReference type="Proteomes" id="UP000799779"/>
    </source>
</evidence>
<name>A0A6A5W1L7_9PLEO</name>
<gene>
    <name evidence="2" type="ORF">P154DRAFT_624262</name>
</gene>
<reference evidence="2" key="1">
    <citation type="journal article" date="2020" name="Stud. Mycol.">
        <title>101 Dothideomycetes genomes: a test case for predicting lifestyles and emergence of pathogens.</title>
        <authorList>
            <person name="Haridas S."/>
            <person name="Albert R."/>
            <person name="Binder M."/>
            <person name="Bloem J."/>
            <person name="Labutti K."/>
            <person name="Salamov A."/>
            <person name="Andreopoulos B."/>
            <person name="Baker S."/>
            <person name="Barry K."/>
            <person name="Bills G."/>
            <person name="Bluhm B."/>
            <person name="Cannon C."/>
            <person name="Castanera R."/>
            <person name="Culley D."/>
            <person name="Daum C."/>
            <person name="Ezra D."/>
            <person name="Gonzalez J."/>
            <person name="Henrissat B."/>
            <person name="Kuo A."/>
            <person name="Liang C."/>
            <person name="Lipzen A."/>
            <person name="Lutzoni F."/>
            <person name="Magnuson J."/>
            <person name="Mondo S."/>
            <person name="Nolan M."/>
            <person name="Ohm R."/>
            <person name="Pangilinan J."/>
            <person name="Park H.-J."/>
            <person name="Ramirez L."/>
            <person name="Alfaro M."/>
            <person name="Sun H."/>
            <person name="Tritt A."/>
            <person name="Yoshinaga Y."/>
            <person name="Zwiers L.-H."/>
            <person name="Turgeon B."/>
            <person name="Goodwin S."/>
            <person name="Spatafora J."/>
            <person name="Crous P."/>
            <person name="Grigoriev I."/>
        </authorList>
    </citation>
    <scope>NUCLEOTIDE SEQUENCE</scope>
    <source>
        <strain evidence="2">CBS 123094</strain>
    </source>
</reference>
<keyword evidence="3" id="KW-1185">Reference proteome</keyword>
<dbReference type="AlphaFoldDB" id="A0A6A5W1L7"/>
<feature type="signal peptide" evidence="1">
    <location>
        <begin position="1"/>
        <end position="18"/>
    </location>
</feature>
<protein>
    <submittedName>
        <fullName evidence="2">Uncharacterized protein</fullName>
    </submittedName>
</protein>
<evidence type="ECO:0000256" key="1">
    <source>
        <dbReference type="SAM" id="SignalP"/>
    </source>
</evidence>
<proteinExistence type="predicted"/>
<dbReference type="EMBL" id="ML977646">
    <property type="protein sequence ID" value="KAF1995077.1"/>
    <property type="molecule type" value="Genomic_DNA"/>
</dbReference>
<sequence length="309" mass="33873">MKTFLWLATSLLAYTGTALPNSNLARRWNSYCPTQTLPQGTWYRAVVKNFHRFDGTESNEYVKSCYYSTQAAAEAELRQTCARFASTENGCYLSIITFDPVTIGRDGWASPRVQPRVWSPPTSPNMSLAEYHPGCYSVERSRTPQCVVAMHRSCIYNEKGSTAIPQEVGRHSLGFLCTEAKSYEDVKYSDIPNCKGAMSQFGPCYSSVHQYCDKAGHGGVGIVQELGVDSASVACIPYASYQNVKMTTLQSYHSGCNSPALGQSADCASAVHRYCFRNGRGNGGVVTELGKDEIAVGCIKEGNYVEVNI</sequence>
<feature type="chain" id="PRO_5025427321" evidence="1">
    <location>
        <begin position="19"/>
        <end position="309"/>
    </location>
</feature>
<keyword evidence="1" id="KW-0732">Signal</keyword>
<evidence type="ECO:0000313" key="2">
    <source>
        <dbReference type="EMBL" id="KAF1995077.1"/>
    </source>
</evidence>
<accession>A0A6A5W1L7</accession>
<dbReference type="OrthoDB" id="10330854at2759"/>